<feature type="chain" id="PRO_5047375159" evidence="1">
    <location>
        <begin position="30"/>
        <end position="201"/>
    </location>
</feature>
<evidence type="ECO:0000256" key="1">
    <source>
        <dbReference type="SAM" id="SignalP"/>
    </source>
</evidence>
<accession>A0ABU0ZUJ2</accession>
<protein>
    <submittedName>
        <fullName evidence="2">Uncharacterized protein</fullName>
    </submittedName>
</protein>
<feature type="signal peptide" evidence="1">
    <location>
        <begin position="1"/>
        <end position="29"/>
    </location>
</feature>
<sequence length="201" mass="21343">MVGSHRTRLAVLGAICLAATLAMSVPAAAADDDVRTRPEPPTAVPEVYPPGSAEVWLPARCATGAITGVREELTEPSGLWVSGWIQPCGPGLFDGFAVFWYYGPVAMRSRQVYDYFSFDEPTPFSVRIATPGGPEPTLGLTALCVAYHYDGRLACLAIDADTPGVLPAVTPIPPDDPRVQYPVPVTKPSDVRTDPVCGTCL</sequence>
<dbReference type="Proteomes" id="UP001230908">
    <property type="component" value="Unassembled WGS sequence"/>
</dbReference>
<organism evidence="2 3">
    <name type="scientific">Phytohabitans maris</name>
    <dbReference type="NCBI Taxonomy" id="3071409"/>
    <lineage>
        <taxon>Bacteria</taxon>
        <taxon>Bacillati</taxon>
        <taxon>Actinomycetota</taxon>
        <taxon>Actinomycetes</taxon>
        <taxon>Micromonosporales</taxon>
        <taxon>Micromonosporaceae</taxon>
    </lineage>
</organism>
<dbReference type="RefSeq" id="WP_308717951.1">
    <property type="nucleotide sequence ID" value="NZ_JAVHUY010000061.1"/>
</dbReference>
<keyword evidence="1" id="KW-0732">Signal</keyword>
<keyword evidence="3" id="KW-1185">Reference proteome</keyword>
<comment type="caution">
    <text evidence="2">The sequence shown here is derived from an EMBL/GenBank/DDBJ whole genome shotgun (WGS) entry which is preliminary data.</text>
</comment>
<evidence type="ECO:0000313" key="2">
    <source>
        <dbReference type="EMBL" id="MDQ7910708.1"/>
    </source>
</evidence>
<gene>
    <name evidence="2" type="ORF">RB614_40050</name>
</gene>
<reference evidence="2 3" key="1">
    <citation type="submission" date="2023-08" db="EMBL/GenBank/DDBJ databases">
        <title>Phytohabitans sansha sp. nov., isolated from marine sediment.</title>
        <authorList>
            <person name="Zhao Y."/>
            <person name="Yi K."/>
        </authorList>
    </citation>
    <scope>NUCLEOTIDE SEQUENCE [LARGE SCALE GENOMIC DNA]</scope>
    <source>
        <strain evidence="2 3">ZYX-F-186</strain>
    </source>
</reference>
<evidence type="ECO:0000313" key="3">
    <source>
        <dbReference type="Proteomes" id="UP001230908"/>
    </source>
</evidence>
<proteinExistence type="predicted"/>
<dbReference type="EMBL" id="JAVHUY010000061">
    <property type="protein sequence ID" value="MDQ7910708.1"/>
    <property type="molecule type" value="Genomic_DNA"/>
</dbReference>
<name>A0ABU0ZUJ2_9ACTN</name>